<keyword evidence="1" id="KW-0472">Membrane</keyword>
<evidence type="ECO:0000256" key="1">
    <source>
        <dbReference type="SAM" id="Phobius"/>
    </source>
</evidence>
<feature type="transmembrane region" description="Helical" evidence="1">
    <location>
        <begin position="20"/>
        <end position="37"/>
    </location>
</feature>
<dbReference type="EMBL" id="LAZR01010293">
    <property type="protein sequence ID" value="KKM67751.1"/>
    <property type="molecule type" value="Genomic_DNA"/>
</dbReference>
<reference evidence="2" key="1">
    <citation type="journal article" date="2015" name="Nature">
        <title>Complex archaea that bridge the gap between prokaryotes and eukaryotes.</title>
        <authorList>
            <person name="Spang A."/>
            <person name="Saw J.H."/>
            <person name="Jorgensen S.L."/>
            <person name="Zaremba-Niedzwiedzka K."/>
            <person name="Martijn J."/>
            <person name="Lind A.E."/>
            <person name="van Eijk R."/>
            <person name="Schleper C."/>
            <person name="Guy L."/>
            <person name="Ettema T.J."/>
        </authorList>
    </citation>
    <scope>NUCLEOTIDE SEQUENCE</scope>
</reference>
<keyword evidence="1" id="KW-1133">Transmembrane helix</keyword>
<proteinExistence type="predicted"/>
<accession>A0A0F9JZ51</accession>
<comment type="caution">
    <text evidence="2">The sequence shown here is derived from an EMBL/GenBank/DDBJ whole genome shotgun (WGS) entry which is preliminary data.</text>
</comment>
<evidence type="ECO:0000313" key="2">
    <source>
        <dbReference type="EMBL" id="KKM67751.1"/>
    </source>
</evidence>
<name>A0A0F9JZ51_9ZZZZ</name>
<keyword evidence="1" id="KW-0812">Transmembrane</keyword>
<protein>
    <submittedName>
        <fullName evidence="2">Uncharacterized protein</fullName>
    </submittedName>
</protein>
<organism evidence="2">
    <name type="scientific">marine sediment metagenome</name>
    <dbReference type="NCBI Taxonomy" id="412755"/>
    <lineage>
        <taxon>unclassified sequences</taxon>
        <taxon>metagenomes</taxon>
        <taxon>ecological metagenomes</taxon>
    </lineage>
</organism>
<sequence>MLFTLALIPTLIGAMKPPIVTALMTGTLLCFFGVIYLSLGLEFAAVSIMVNGTVWLIIAAQVWRRR</sequence>
<feature type="transmembrane region" description="Helical" evidence="1">
    <location>
        <begin position="43"/>
        <end position="63"/>
    </location>
</feature>
<gene>
    <name evidence="2" type="ORF">LCGC14_1467960</name>
</gene>
<dbReference type="AlphaFoldDB" id="A0A0F9JZ51"/>